<proteinExistence type="predicted"/>
<organism evidence="1 2">
    <name type="scientific">Candidatus Komeilibacteria bacterium CG_4_10_14_0_8_um_filter_37_78</name>
    <dbReference type="NCBI Taxonomy" id="1974471"/>
    <lineage>
        <taxon>Bacteria</taxon>
        <taxon>Candidatus Komeiliibacteriota</taxon>
    </lineage>
</organism>
<sequence length="87" mass="9678">MKRPLTETKLGSGIAKPGSRITWLEPATRTTPEHQQFLTSARAQNGLGPFIVKKLRQTLNGQVLICFNNQQNLYAGTPNLGHDVYMI</sequence>
<reference evidence="2" key="1">
    <citation type="submission" date="2017-09" db="EMBL/GenBank/DDBJ databases">
        <title>Depth-based differentiation of microbial function through sediment-hosted aquifers and enrichment of novel symbionts in the deep terrestrial subsurface.</title>
        <authorList>
            <person name="Probst A.J."/>
            <person name="Ladd B."/>
            <person name="Jarett J.K."/>
            <person name="Geller-Mcgrath D.E."/>
            <person name="Sieber C.M.K."/>
            <person name="Emerson J.B."/>
            <person name="Anantharaman K."/>
            <person name="Thomas B.C."/>
            <person name="Malmstrom R."/>
            <person name="Stieglmeier M."/>
            <person name="Klingl A."/>
            <person name="Woyke T."/>
            <person name="Ryan C.M."/>
            <person name="Banfield J.F."/>
        </authorList>
    </citation>
    <scope>NUCLEOTIDE SEQUENCE [LARGE SCALE GENOMIC DNA]</scope>
</reference>
<dbReference type="EMBL" id="PFMC01000066">
    <property type="protein sequence ID" value="PIY94376.1"/>
    <property type="molecule type" value="Genomic_DNA"/>
</dbReference>
<comment type="caution">
    <text evidence="1">The sequence shown here is derived from an EMBL/GenBank/DDBJ whole genome shotgun (WGS) entry which is preliminary data.</text>
</comment>
<protein>
    <submittedName>
        <fullName evidence="1">Uncharacterized protein</fullName>
    </submittedName>
</protein>
<accession>A0A2M7RDI3</accession>
<gene>
    <name evidence="1" type="ORF">COY67_02645</name>
</gene>
<evidence type="ECO:0000313" key="2">
    <source>
        <dbReference type="Proteomes" id="UP000228689"/>
    </source>
</evidence>
<dbReference type="AlphaFoldDB" id="A0A2M7RDI3"/>
<dbReference type="Proteomes" id="UP000228689">
    <property type="component" value="Unassembled WGS sequence"/>
</dbReference>
<evidence type="ECO:0000313" key="1">
    <source>
        <dbReference type="EMBL" id="PIY94376.1"/>
    </source>
</evidence>
<name>A0A2M7RDI3_9BACT</name>